<keyword evidence="1" id="KW-0472">Membrane</keyword>
<protein>
    <submittedName>
        <fullName evidence="2">Cytochrome b561</fullName>
    </submittedName>
</protein>
<feature type="transmembrane region" description="Helical" evidence="1">
    <location>
        <begin position="83"/>
        <end position="104"/>
    </location>
</feature>
<organism evidence="2 3">
    <name type="scientific">Phaeodactylibacter xiamenensis</name>
    <dbReference type="NCBI Taxonomy" id="1524460"/>
    <lineage>
        <taxon>Bacteria</taxon>
        <taxon>Pseudomonadati</taxon>
        <taxon>Bacteroidota</taxon>
        <taxon>Saprospiria</taxon>
        <taxon>Saprospirales</taxon>
        <taxon>Haliscomenobacteraceae</taxon>
        <taxon>Phaeodactylibacter</taxon>
    </lineage>
</organism>
<dbReference type="Proteomes" id="UP000029736">
    <property type="component" value="Unassembled WGS sequence"/>
</dbReference>
<feature type="transmembrane region" description="Helical" evidence="1">
    <location>
        <begin position="116"/>
        <end position="136"/>
    </location>
</feature>
<gene>
    <name evidence="2" type="ORF">IX84_30510</name>
</gene>
<dbReference type="STRING" id="1524460.IX84_30510"/>
<dbReference type="OrthoDB" id="329514at2"/>
<keyword evidence="1" id="KW-1133">Transmembrane helix</keyword>
<name>A0A098RYF3_9BACT</name>
<proteinExistence type="predicted"/>
<keyword evidence="1" id="KW-0812">Transmembrane</keyword>
<sequence length="144" mass="16106">MYNMLKHAHSGLRWLLLAALLYAIIKGFQSWRNGKAFNKPSALIGLILTHVQLVIGLLLYFVYSPLVSYGEGFMKDTITRFYTVEHLVTMLLAIILITIGYSRGKRKADATAAGKAVFVFYLIGLVLILLGIPWPFRGLGAGWF</sequence>
<accession>A0A098RYF3</accession>
<reference evidence="2 3" key="1">
    <citation type="journal article" date="2014" name="Int. J. Syst. Evol. Microbiol.">
        <title>Phaeodactylibacter xiamenensis gen. nov., sp. nov., a member of the family Saprospiraceae isolated from the marine alga Phaeodactylum tricornutum.</title>
        <authorList>
            <person name="Chen Z.Jr."/>
            <person name="Lei X."/>
            <person name="Lai Q."/>
            <person name="Li Y."/>
            <person name="Zhang B."/>
            <person name="Zhang J."/>
            <person name="Zhang H."/>
            <person name="Yang L."/>
            <person name="Zheng W."/>
            <person name="Tian Y."/>
            <person name="Yu Z."/>
            <person name="Xu H.Jr."/>
            <person name="Zheng T."/>
        </authorList>
    </citation>
    <scope>NUCLEOTIDE SEQUENCE [LARGE SCALE GENOMIC DNA]</scope>
    <source>
        <strain evidence="2 3">KD52</strain>
    </source>
</reference>
<evidence type="ECO:0000313" key="3">
    <source>
        <dbReference type="Proteomes" id="UP000029736"/>
    </source>
</evidence>
<dbReference type="EMBL" id="JPOS01000098">
    <property type="protein sequence ID" value="KGE84955.1"/>
    <property type="molecule type" value="Genomic_DNA"/>
</dbReference>
<comment type="caution">
    <text evidence="2">The sequence shown here is derived from an EMBL/GenBank/DDBJ whole genome shotgun (WGS) entry which is preliminary data.</text>
</comment>
<evidence type="ECO:0000313" key="2">
    <source>
        <dbReference type="EMBL" id="KGE84955.1"/>
    </source>
</evidence>
<feature type="transmembrane region" description="Helical" evidence="1">
    <location>
        <begin position="12"/>
        <end position="31"/>
    </location>
</feature>
<dbReference type="AlphaFoldDB" id="A0A098RYF3"/>
<evidence type="ECO:0000256" key="1">
    <source>
        <dbReference type="SAM" id="Phobius"/>
    </source>
</evidence>
<keyword evidence="3" id="KW-1185">Reference proteome</keyword>
<feature type="transmembrane region" description="Helical" evidence="1">
    <location>
        <begin position="43"/>
        <end position="63"/>
    </location>
</feature>